<evidence type="ECO:0000259" key="1">
    <source>
        <dbReference type="PROSITE" id="PS51186"/>
    </source>
</evidence>
<keyword evidence="3" id="KW-1185">Reference proteome</keyword>
<dbReference type="RefSeq" id="WP_279951948.1">
    <property type="nucleotide sequence ID" value="NZ_BAABEN010000018.1"/>
</dbReference>
<protein>
    <submittedName>
        <fullName evidence="2">GNAT family N-acetyltransferase</fullName>
        <ecNumber evidence="2">2.3.1.-</ecNumber>
    </submittedName>
</protein>
<dbReference type="InterPro" id="IPR000182">
    <property type="entry name" value="GNAT_dom"/>
</dbReference>
<dbReference type="InterPro" id="IPR016181">
    <property type="entry name" value="Acyl_CoA_acyltransferase"/>
</dbReference>
<dbReference type="GO" id="GO:0016746">
    <property type="term" value="F:acyltransferase activity"/>
    <property type="evidence" value="ECO:0007669"/>
    <property type="project" value="UniProtKB-KW"/>
</dbReference>
<dbReference type="EMBL" id="JBIHMK010000001">
    <property type="protein sequence ID" value="MFH0246628.1"/>
    <property type="molecule type" value="Genomic_DNA"/>
</dbReference>
<dbReference type="Pfam" id="PF13508">
    <property type="entry name" value="Acetyltransf_7"/>
    <property type="match status" value="1"/>
</dbReference>
<sequence length="166" mass="17428">MSVMGHVAVRPAVEAEAPSVSRVMADSLRNGYLPLLGKSEVERLVGHYCSLSRIRTEIGAPGSGPGWLGWLVAVEPGGVVLGAAAGGVAQAGAGEVYCLCVNADRRREGIGSALLEAVSEQQRGAGAGRQLISLRSARDPLLPFLDRHGFRPSEEAPEGMRYARPL</sequence>
<evidence type="ECO:0000313" key="2">
    <source>
        <dbReference type="EMBL" id="MFH0246628.1"/>
    </source>
</evidence>
<feature type="domain" description="N-acetyltransferase" evidence="1">
    <location>
        <begin position="7"/>
        <end position="166"/>
    </location>
</feature>
<evidence type="ECO:0000313" key="3">
    <source>
        <dbReference type="Proteomes" id="UP001607069"/>
    </source>
</evidence>
<dbReference type="CDD" id="cd04301">
    <property type="entry name" value="NAT_SF"/>
    <property type="match status" value="1"/>
</dbReference>
<dbReference type="PROSITE" id="PS51186">
    <property type="entry name" value="GNAT"/>
    <property type="match status" value="1"/>
</dbReference>
<dbReference type="Proteomes" id="UP001607069">
    <property type="component" value="Unassembled WGS sequence"/>
</dbReference>
<proteinExistence type="predicted"/>
<name>A0ABW7HL86_9ACTN</name>
<dbReference type="SUPFAM" id="SSF55729">
    <property type="entry name" value="Acyl-CoA N-acyltransferases (Nat)"/>
    <property type="match status" value="1"/>
</dbReference>
<keyword evidence="2" id="KW-0808">Transferase</keyword>
<accession>A0ABW7HL86</accession>
<keyword evidence="2" id="KW-0012">Acyltransferase</keyword>
<comment type="caution">
    <text evidence="2">The sequence shown here is derived from an EMBL/GenBank/DDBJ whole genome shotgun (WGS) entry which is preliminary data.</text>
</comment>
<gene>
    <name evidence="2" type="ORF">ACG5V6_00105</name>
</gene>
<reference evidence="2 3" key="1">
    <citation type="submission" date="2024-10" db="EMBL/GenBank/DDBJ databases">
        <authorList>
            <person name="Cho J.-C."/>
        </authorList>
    </citation>
    <scope>NUCLEOTIDE SEQUENCE [LARGE SCALE GENOMIC DNA]</scope>
    <source>
        <strain evidence="2 3">KCTC29696</strain>
    </source>
</reference>
<organism evidence="2 3">
    <name type="scientific">Streptomyces chitinivorans</name>
    <dbReference type="NCBI Taxonomy" id="1257027"/>
    <lineage>
        <taxon>Bacteria</taxon>
        <taxon>Bacillati</taxon>
        <taxon>Actinomycetota</taxon>
        <taxon>Actinomycetes</taxon>
        <taxon>Kitasatosporales</taxon>
        <taxon>Streptomycetaceae</taxon>
        <taxon>Streptomyces</taxon>
    </lineage>
</organism>
<dbReference type="EC" id="2.3.1.-" evidence="2"/>
<dbReference type="Gene3D" id="3.40.630.30">
    <property type="match status" value="1"/>
</dbReference>